<evidence type="ECO:0000313" key="4">
    <source>
        <dbReference type="Proteomes" id="UP000598297"/>
    </source>
</evidence>
<comment type="caution">
    <text evidence="3">The sequence shown here is derived from an EMBL/GenBank/DDBJ whole genome shotgun (WGS) entry which is preliminary data.</text>
</comment>
<dbReference type="OrthoDB" id="3949976at2"/>
<dbReference type="PROSITE" id="PS51257">
    <property type="entry name" value="PROKAR_LIPOPROTEIN"/>
    <property type="match status" value="1"/>
</dbReference>
<accession>A0A964UQU6</accession>
<dbReference type="Gene3D" id="2.130.10.130">
    <property type="entry name" value="Integrin alpha, N-terminal"/>
    <property type="match status" value="3"/>
</dbReference>
<feature type="region of interest" description="Disordered" evidence="2">
    <location>
        <begin position="24"/>
        <end position="56"/>
    </location>
</feature>
<feature type="region of interest" description="Disordered" evidence="2">
    <location>
        <begin position="169"/>
        <end position="208"/>
    </location>
</feature>
<dbReference type="PANTHER" id="PTHR46580">
    <property type="entry name" value="SENSOR KINASE-RELATED"/>
    <property type="match status" value="1"/>
</dbReference>
<protein>
    <submittedName>
        <fullName evidence="3">VCBS repeat-containing protein</fullName>
    </submittedName>
</protein>
<reference evidence="3" key="1">
    <citation type="submission" date="2020-01" db="EMBL/GenBank/DDBJ databases">
        <title>Whole-genome analyses of novel actinobacteria.</title>
        <authorList>
            <person name="Sahin N."/>
        </authorList>
    </citation>
    <scope>NUCLEOTIDE SEQUENCE</scope>
    <source>
        <strain evidence="3">YC537</strain>
    </source>
</reference>
<keyword evidence="1" id="KW-0732">Signal</keyword>
<feature type="compositionally biased region" description="Gly residues" evidence="2">
    <location>
        <begin position="24"/>
        <end position="38"/>
    </location>
</feature>
<sequence length="482" mass="49444">MAPRRTAPALLLTGALLLAGCGGGTDRAGDGAGGGSGPGPTVPPSGRPADPADPLDREALKDFNGDGYDDYATVLPSRSKDGEHTRSTLVVIYGSRGGLRPETAVRTSAGGDGDSVLALIRADLDGDGFTDLVGERGNSMKRQEAFALYGGPRGLSKAQVLGVPEQFTPKAAGDFDGDGHTDLLDGGSGGDGDPNALPGHEQGRLLLGPLDRSGRSARQVTLDLGQHGYASPSGFLTGDFDGDRRSDVILTYSFDAEEDESAPDDLTSVAYYRGGPDGLVPGPPVAPSLAEAMGDIDDGPRGGTVGDVDKDGIDDVVAMGESPARAGRLTVIHGARSGLGRGRAAQVITGTGSQWGLGTSVGDIDGDRTPDLLTGRPGFRLVDTDRLVVLPGGPGGHRATNARTLSGDDPGLPGRPARFDLEQPTLLDVNGDRRQDAVLFSSYWNKGKGAILVFPGTRDGLDAGHAQHIRTGDVGVRFKSGG</sequence>
<dbReference type="RefSeq" id="WP_161695220.1">
    <property type="nucleotide sequence ID" value="NZ_JAAAHS010000036.1"/>
</dbReference>
<dbReference type="Pfam" id="PF13517">
    <property type="entry name" value="FG-GAP_3"/>
    <property type="match status" value="1"/>
</dbReference>
<dbReference type="SUPFAM" id="SSF69318">
    <property type="entry name" value="Integrin alpha N-terminal domain"/>
    <property type="match status" value="1"/>
</dbReference>
<dbReference type="Proteomes" id="UP000598297">
    <property type="component" value="Unassembled WGS sequence"/>
</dbReference>
<organism evidence="3 4">
    <name type="scientific">Streptomyces boluensis</name>
    <dbReference type="NCBI Taxonomy" id="1775135"/>
    <lineage>
        <taxon>Bacteria</taxon>
        <taxon>Bacillati</taxon>
        <taxon>Actinomycetota</taxon>
        <taxon>Actinomycetes</taxon>
        <taxon>Kitasatosporales</taxon>
        <taxon>Streptomycetaceae</taxon>
        <taxon>Streptomyces</taxon>
    </lineage>
</organism>
<proteinExistence type="predicted"/>
<dbReference type="InterPro" id="IPR013517">
    <property type="entry name" value="FG-GAP"/>
</dbReference>
<evidence type="ECO:0000256" key="1">
    <source>
        <dbReference type="ARBA" id="ARBA00022729"/>
    </source>
</evidence>
<dbReference type="PANTHER" id="PTHR46580:SF2">
    <property type="entry name" value="MAM DOMAIN-CONTAINING PROTEIN"/>
    <property type="match status" value="1"/>
</dbReference>
<evidence type="ECO:0000256" key="2">
    <source>
        <dbReference type="SAM" id="MobiDB-lite"/>
    </source>
</evidence>
<dbReference type="EMBL" id="JAAAHS010000036">
    <property type="protein sequence ID" value="NBE51332.1"/>
    <property type="molecule type" value="Genomic_DNA"/>
</dbReference>
<name>A0A964UQU6_9ACTN</name>
<gene>
    <name evidence="3" type="ORF">GUY60_07825</name>
</gene>
<evidence type="ECO:0000313" key="3">
    <source>
        <dbReference type="EMBL" id="NBE51332.1"/>
    </source>
</evidence>
<dbReference type="AlphaFoldDB" id="A0A964UQU6"/>
<dbReference type="InterPro" id="IPR028994">
    <property type="entry name" value="Integrin_alpha_N"/>
</dbReference>
<keyword evidence="4" id="KW-1185">Reference proteome</keyword>